<reference evidence="1 2" key="1">
    <citation type="submission" date="2018-06" db="EMBL/GenBank/DDBJ databases">
        <authorList>
            <consortium name="Pathogen Informatics"/>
            <person name="Doyle S."/>
        </authorList>
    </citation>
    <scope>NUCLEOTIDE SEQUENCE [LARGE SCALE GENOMIC DNA]</scope>
    <source>
        <strain evidence="1 2">NCTC11535</strain>
    </source>
</reference>
<dbReference type="Proteomes" id="UP000250006">
    <property type="component" value="Unassembled WGS sequence"/>
</dbReference>
<evidence type="ECO:0000313" key="2">
    <source>
        <dbReference type="Proteomes" id="UP000250006"/>
    </source>
</evidence>
<sequence>MPRFTAHAVRFSYHEKYKRNAQSLDLGRLPDGDNFLAFALEAWNRVADRDEDRQRSFVTSPAIVTGRVALLKGRVGHYGAPAQVRDVASGQVLLTHDGNIANEPEVRLVIAVPGETPCISAYMVVEEIPEGTLKKPYLDALKELWNVRYPKFTLVIKNVSEAEGWLETASMAEMTVTYLDQSRDLSDYGQGTVAGNVHFVLKPPKGKLLPRRTLDCVKKHPEIAGRLVGRDESERPDSITVRMRGEDGKEKTFAIDQERTPLARWVFSDWGVPALNDDEHRSRSLEEISGLLQREGVKWNSRWEKD</sequence>
<name>A0ABY1VP21_9ACTO</name>
<organism evidence="1 2">
    <name type="scientific">Actinomyces bovis</name>
    <dbReference type="NCBI Taxonomy" id="1658"/>
    <lineage>
        <taxon>Bacteria</taxon>
        <taxon>Bacillati</taxon>
        <taxon>Actinomycetota</taxon>
        <taxon>Actinomycetes</taxon>
        <taxon>Actinomycetales</taxon>
        <taxon>Actinomycetaceae</taxon>
        <taxon>Actinomyces</taxon>
    </lineage>
</organism>
<keyword evidence="2" id="KW-1185">Reference proteome</keyword>
<dbReference type="EMBL" id="UAPQ01000007">
    <property type="protein sequence ID" value="SPT53497.1"/>
    <property type="molecule type" value="Genomic_DNA"/>
</dbReference>
<evidence type="ECO:0000313" key="1">
    <source>
        <dbReference type="EMBL" id="SPT53497.1"/>
    </source>
</evidence>
<comment type="caution">
    <text evidence="1">The sequence shown here is derived from an EMBL/GenBank/DDBJ whole genome shotgun (WGS) entry which is preliminary data.</text>
</comment>
<dbReference type="RefSeq" id="WP_111836462.1">
    <property type="nucleotide sequence ID" value="NZ_UAPQ01000007.1"/>
</dbReference>
<accession>A0ABY1VP21</accession>
<proteinExistence type="predicted"/>
<protein>
    <submittedName>
        <fullName evidence="1">Uncharacterized protein</fullName>
    </submittedName>
</protein>
<gene>
    <name evidence="1" type="ORF">NCTC11535_01161</name>
</gene>